<evidence type="ECO:0008006" key="4">
    <source>
        <dbReference type="Google" id="ProtNLM"/>
    </source>
</evidence>
<keyword evidence="1" id="KW-1133">Transmembrane helix</keyword>
<evidence type="ECO:0000313" key="3">
    <source>
        <dbReference type="Proteomes" id="UP000671960"/>
    </source>
</evidence>
<keyword evidence="1" id="KW-0812">Transmembrane</keyword>
<evidence type="ECO:0000313" key="2">
    <source>
        <dbReference type="EMBL" id="QTF09886.1"/>
    </source>
</evidence>
<organism evidence="2 3">
    <name type="scientific">Brenneria izadpanahii</name>
    <dbReference type="NCBI Taxonomy" id="2722756"/>
    <lineage>
        <taxon>Bacteria</taxon>
        <taxon>Pseudomonadati</taxon>
        <taxon>Pseudomonadota</taxon>
        <taxon>Gammaproteobacteria</taxon>
        <taxon>Enterobacterales</taxon>
        <taxon>Pectobacteriaceae</taxon>
        <taxon>Brenneria</taxon>
    </lineage>
</organism>
<keyword evidence="1" id="KW-0472">Membrane</keyword>
<feature type="transmembrane region" description="Helical" evidence="1">
    <location>
        <begin position="33"/>
        <end position="52"/>
    </location>
</feature>
<dbReference type="EMBL" id="CP050854">
    <property type="protein sequence ID" value="QTF09886.1"/>
    <property type="molecule type" value="Genomic_DNA"/>
</dbReference>
<gene>
    <name evidence="2" type="ORF">HC231_19645</name>
</gene>
<protein>
    <recommendedName>
        <fullName evidence="4">Pilus assembly protein</fullName>
    </recommendedName>
</protein>
<sequence>MYSARSCAVKSNALSRLRRFCSDRRASVTVETALALPIVLALGTLCADIYTVGLERERMEQRAGAVVSLLAMQQELTEEGLQGLLDVVSPEDLSTNYQLLISNVRQTGEVYWQLNRGNSGELCPGNLVGYGEQYPGDLPEKDVASGSEDISMMVVELCREGKDISLIGGLSLTNLLHVTAVNRVARGVIALDDALMQEAGMPEDDDDE</sequence>
<accession>A0ABX7UYI6</accession>
<keyword evidence="3" id="KW-1185">Reference proteome</keyword>
<proteinExistence type="predicted"/>
<dbReference type="Proteomes" id="UP000671960">
    <property type="component" value="Chromosome"/>
</dbReference>
<name>A0ABX7UYI6_9GAMM</name>
<evidence type="ECO:0000256" key="1">
    <source>
        <dbReference type="SAM" id="Phobius"/>
    </source>
</evidence>
<reference evidence="2 3" key="1">
    <citation type="submission" date="2020-03" db="EMBL/GenBank/DDBJ databases">
        <authorList>
            <person name="Bakhshi Ganjeh M."/>
        </authorList>
    </citation>
    <scope>NUCLEOTIDE SEQUENCE [LARGE SCALE GENOMIC DNA]</scope>
    <source>
        <strain evidence="3">Iran 50</strain>
    </source>
</reference>